<name>D5X6L9_THIK1</name>
<feature type="transmembrane region" description="Helical" evidence="7">
    <location>
        <begin position="217"/>
        <end position="236"/>
    </location>
</feature>
<sequence length="475" mass="50579">MAGCRAAVGAEHCALTAMRRAMFPPPASRSGAADLNDLNVPAPAEPYLQGIRINLQQFIWQAVQVGFVGLAIGMERNVLPVVAQQDFGVPKSSFLYLMSFVISFGLVKGMLNFVAGRLSERIGRKPVLVMGWVAAIPIPLLIYFAPNWWWVVAANLFLGINQGFAWSMTVTSKVDITRAEQRGLATGINEFAGYAAVGLAGIVTGYLAQLVGPRPALLGFALLVIAAGLATALLFVRETLPWARAESQRHADGKHQGVKPRFAEGLPAHPSSLQVFAFVSFRHATFSALCQAGVANKVADTLLWVLFPLYLHGHGLSVVDTGWVTGGYGLTWGASQLWTGPLSDRIGRKPTIVCGLWLLAAGVAAVTLVAGTVAWLAAAVVMGVGMALLYPNLIAAVADISHPNWRSSSLGAYRYWRDTGYALGALVLGAIAQVAGLIAPAFWFTAALLAASGFWVLLRAQETHPRLTSPSPSRS</sequence>
<keyword evidence="5 7" id="KW-1133">Transmembrane helix</keyword>
<dbReference type="KEGG" id="tin:Tint_0750"/>
<protein>
    <submittedName>
        <fullName evidence="9">Major facilitator superfamily MFS_1</fullName>
    </submittedName>
</protein>
<dbReference type="EMBL" id="CP002021">
    <property type="protein sequence ID" value="ADG30146.1"/>
    <property type="molecule type" value="Genomic_DNA"/>
</dbReference>
<evidence type="ECO:0000256" key="1">
    <source>
        <dbReference type="ARBA" id="ARBA00004651"/>
    </source>
</evidence>
<proteinExistence type="predicted"/>
<dbReference type="InterPro" id="IPR050171">
    <property type="entry name" value="MFS_Transporters"/>
</dbReference>
<evidence type="ECO:0000259" key="8">
    <source>
        <dbReference type="PROSITE" id="PS50850"/>
    </source>
</evidence>
<feature type="transmembrane region" description="Helical" evidence="7">
    <location>
        <begin position="352"/>
        <end position="370"/>
    </location>
</feature>
<evidence type="ECO:0000256" key="3">
    <source>
        <dbReference type="ARBA" id="ARBA00022475"/>
    </source>
</evidence>
<dbReference type="InterPro" id="IPR011701">
    <property type="entry name" value="MFS"/>
</dbReference>
<feature type="transmembrane region" description="Helical" evidence="7">
    <location>
        <begin position="419"/>
        <end position="435"/>
    </location>
</feature>
<feature type="transmembrane region" description="Helical" evidence="7">
    <location>
        <begin position="376"/>
        <end position="398"/>
    </location>
</feature>
<feature type="transmembrane region" description="Helical" evidence="7">
    <location>
        <begin position="127"/>
        <end position="144"/>
    </location>
</feature>
<dbReference type="Gene3D" id="1.20.1250.20">
    <property type="entry name" value="MFS general substrate transporter like domains"/>
    <property type="match status" value="2"/>
</dbReference>
<dbReference type="GO" id="GO:0005886">
    <property type="term" value="C:plasma membrane"/>
    <property type="evidence" value="ECO:0007669"/>
    <property type="project" value="UniProtKB-SubCell"/>
</dbReference>
<feature type="transmembrane region" description="Helical" evidence="7">
    <location>
        <begin position="191"/>
        <end position="211"/>
    </location>
</feature>
<evidence type="ECO:0000256" key="7">
    <source>
        <dbReference type="SAM" id="Phobius"/>
    </source>
</evidence>
<dbReference type="InterPro" id="IPR020846">
    <property type="entry name" value="MFS_dom"/>
</dbReference>
<evidence type="ECO:0000313" key="9">
    <source>
        <dbReference type="EMBL" id="ADG30146.1"/>
    </source>
</evidence>
<dbReference type="STRING" id="75379.Tint_0750"/>
<keyword evidence="3" id="KW-1003">Cell membrane</keyword>
<dbReference type="PROSITE" id="PS00216">
    <property type="entry name" value="SUGAR_TRANSPORT_1"/>
    <property type="match status" value="2"/>
</dbReference>
<dbReference type="Pfam" id="PF07690">
    <property type="entry name" value="MFS_1"/>
    <property type="match status" value="2"/>
</dbReference>
<dbReference type="SUPFAM" id="SSF103473">
    <property type="entry name" value="MFS general substrate transporter"/>
    <property type="match status" value="1"/>
</dbReference>
<comment type="subcellular location">
    <subcellularLocation>
        <location evidence="1">Cell membrane</location>
        <topology evidence="1">Multi-pass membrane protein</topology>
    </subcellularLocation>
</comment>
<evidence type="ECO:0000256" key="2">
    <source>
        <dbReference type="ARBA" id="ARBA00022448"/>
    </source>
</evidence>
<dbReference type="InterPro" id="IPR005829">
    <property type="entry name" value="Sugar_transporter_CS"/>
</dbReference>
<dbReference type="eggNOG" id="COG2814">
    <property type="taxonomic scope" value="Bacteria"/>
</dbReference>
<evidence type="ECO:0000256" key="5">
    <source>
        <dbReference type="ARBA" id="ARBA00022989"/>
    </source>
</evidence>
<feature type="transmembrane region" description="Helical" evidence="7">
    <location>
        <begin position="150"/>
        <end position="170"/>
    </location>
</feature>
<keyword evidence="2" id="KW-0813">Transport</keyword>
<dbReference type="BioCyc" id="TINT75379:TINT_RS03755-MONOMER"/>
<dbReference type="CDD" id="cd17325">
    <property type="entry name" value="MFS_MdtG_SLC18_like"/>
    <property type="match status" value="1"/>
</dbReference>
<dbReference type="PANTHER" id="PTHR23517:SF3">
    <property type="entry name" value="INTEGRAL MEMBRANE TRANSPORT PROTEIN"/>
    <property type="match status" value="1"/>
</dbReference>
<dbReference type="PROSITE" id="PS50850">
    <property type="entry name" value="MFS"/>
    <property type="match status" value="1"/>
</dbReference>
<evidence type="ECO:0000256" key="6">
    <source>
        <dbReference type="ARBA" id="ARBA00023136"/>
    </source>
</evidence>
<keyword evidence="4 7" id="KW-0812">Transmembrane</keyword>
<gene>
    <name evidence="9" type="ordered locus">Tint_0750</name>
</gene>
<dbReference type="GO" id="GO:0022857">
    <property type="term" value="F:transmembrane transporter activity"/>
    <property type="evidence" value="ECO:0007669"/>
    <property type="project" value="InterPro"/>
</dbReference>
<organism evidence="9">
    <name type="scientific">Thiomonas intermedia (strain K12)</name>
    <name type="common">Thiobacillus intermedius</name>
    <dbReference type="NCBI Taxonomy" id="75379"/>
    <lineage>
        <taxon>Bacteria</taxon>
        <taxon>Pseudomonadati</taxon>
        <taxon>Pseudomonadota</taxon>
        <taxon>Betaproteobacteria</taxon>
        <taxon>Burkholderiales</taxon>
        <taxon>Thiomonas</taxon>
    </lineage>
</organism>
<accession>D5X6L9</accession>
<dbReference type="AlphaFoldDB" id="D5X6L9"/>
<dbReference type="PANTHER" id="PTHR23517">
    <property type="entry name" value="RESISTANCE PROTEIN MDTM, PUTATIVE-RELATED-RELATED"/>
    <property type="match status" value="1"/>
</dbReference>
<dbReference type="HOGENOM" id="CLU_035002_0_0_4"/>
<reference evidence="9" key="1">
    <citation type="submission" date="2010-04" db="EMBL/GenBank/DDBJ databases">
        <title>Complete sequence of Thiomonas intermedia K12.</title>
        <authorList>
            <consortium name="US DOE Joint Genome Institute"/>
            <person name="Lucas S."/>
            <person name="Copeland A."/>
            <person name="Lapidus A."/>
            <person name="Cheng J.-F."/>
            <person name="Bruce D."/>
            <person name="Goodwin L."/>
            <person name="Pitluck S."/>
            <person name="Davenport K."/>
            <person name="Detter J.C."/>
            <person name="Han C."/>
            <person name="Tapia R."/>
            <person name="Land M."/>
            <person name="Hauser L."/>
            <person name="Kyrpides N."/>
            <person name="Ovchinnikova G."/>
            <person name="Kerfeld C.A."/>
            <person name="Cannon G.C."/>
            <person name="Heinhorst S."/>
            <person name="Woyke T."/>
        </authorList>
    </citation>
    <scope>NUCLEOTIDE SEQUENCE [LARGE SCALE GENOMIC DNA]</scope>
    <source>
        <strain evidence="9">K12</strain>
    </source>
</reference>
<feature type="domain" description="Major facilitator superfamily (MFS) profile" evidence="8">
    <location>
        <begin position="57"/>
        <end position="464"/>
    </location>
</feature>
<feature type="transmembrane region" description="Helical" evidence="7">
    <location>
        <begin position="94"/>
        <end position="115"/>
    </location>
</feature>
<dbReference type="InterPro" id="IPR036259">
    <property type="entry name" value="MFS_trans_sf"/>
</dbReference>
<evidence type="ECO:0000256" key="4">
    <source>
        <dbReference type="ARBA" id="ARBA00022692"/>
    </source>
</evidence>
<keyword evidence="6 7" id="KW-0472">Membrane</keyword>